<dbReference type="Pfam" id="PF14224">
    <property type="entry name" value="DUF4331"/>
    <property type="match status" value="1"/>
</dbReference>
<dbReference type="EMBL" id="JADBEK010000001">
    <property type="protein sequence ID" value="MBE1588256.1"/>
    <property type="molecule type" value="Genomic_DNA"/>
</dbReference>
<evidence type="ECO:0000256" key="1">
    <source>
        <dbReference type="SAM" id="MobiDB-lite"/>
    </source>
</evidence>
<dbReference type="InterPro" id="IPR025566">
    <property type="entry name" value="DUF4331"/>
</dbReference>
<feature type="region of interest" description="Disordered" evidence="1">
    <location>
        <begin position="1"/>
        <end position="21"/>
    </location>
</feature>
<keyword evidence="3" id="KW-1185">Reference proteome</keyword>
<sequence length="63" mass="6705">MTTAPTNRPNRFGLLGGDMQGFPNGRRLGDDVGAITIRMLMGEPAGPSPYACTPSPRGRIFGR</sequence>
<organism evidence="2 3">
    <name type="scientific">Nonomuraea angiospora</name>
    <dbReference type="NCBI Taxonomy" id="46172"/>
    <lineage>
        <taxon>Bacteria</taxon>
        <taxon>Bacillati</taxon>
        <taxon>Actinomycetota</taxon>
        <taxon>Actinomycetes</taxon>
        <taxon>Streptosporangiales</taxon>
        <taxon>Streptosporangiaceae</taxon>
        <taxon>Nonomuraea</taxon>
    </lineage>
</organism>
<feature type="region of interest" description="Disordered" evidence="1">
    <location>
        <begin position="43"/>
        <end position="63"/>
    </location>
</feature>
<accession>A0ABR9M5R7</accession>
<evidence type="ECO:0000313" key="3">
    <source>
        <dbReference type="Proteomes" id="UP000633509"/>
    </source>
</evidence>
<dbReference type="Proteomes" id="UP000633509">
    <property type="component" value="Unassembled WGS sequence"/>
</dbReference>
<evidence type="ECO:0000313" key="2">
    <source>
        <dbReference type="EMBL" id="MBE1588256.1"/>
    </source>
</evidence>
<gene>
    <name evidence="2" type="ORF">H4W80_006514</name>
</gene>
<name>A0ABR9M5R7_9ACTN</name>
<reference evidence="2 3" key="1">
    <citation type="submission" date="2020-10" db="EMBL/GenBank/DDBJ databases">
        <title>Sequencing the genomes of 1000 actinobacteria strains.</title>
        <authorList>
            <person name="Klenk H.-P."/>
        </authorList>
    </citation>
    <scope>NUCLEOTIDE SEQUENCE [LARGE SCALE GENOMIC DNA]</scope>
    <source>
        <strain evidence="2 3">DSM 43173</strain>
    </source>
</reference>
<comment type="caution">
    <text evidence="2">The sequence shown here is derived from an EMBL/GenBank/DDBJ whole genome shotgun (WGS) entry which is preliminary data.</text>
</comment>
<protein>
    <submittedName>
        <fullName evidence="2">Uncharacterized protein</fullName>
    </submittedName>
</protein>
<proteinExistence type="predicted"/>